<evidence type="ECO:0000313" key="4">
    <source>
        <dbReference type="EMBL" id="CAE0826490.1"/>
    </source>
</evidence>
<evidence type="ECO:0000259" key="3">
    <source>
        <dbReference type="PROSITE" id="PS50181"/>
    </source>
</evidence>
<dbReference type="Pfam" id="PF00646">
    <property type="entry name" value="F-box"/>
    <property type="match status" value="1"/>
</dbReference>
<dbReference type="SUPFAM" id="SSF81383">
    <property type="entry name" value="F-box domain"/>
    <property type="match status" value="1"/>
</dbReference>
<feature type="coiled-coil region" evidence="1">
    <location>
        <begin position="137"/>
        <end position="164"/>
    </location>
</feature>
<feature type="transmembrane region" description="Helical" evidence="2">
    <location>
        <begin position="176"/>
        <end position="195"/>
    </location>
</feature>
<dbReference type="InterPro" id="IPR036047">
    <property type="entry name" value="F-box-like_dom_sf"/>
</dbReference>
<feature type="transmembrane region" description="Helical" evidence="2">
    <location>
        <begin position="314"/>
        <end position="337"/>
    </location>
</feature>
<proteinExistence type="predicted"/>
<keyword evidence="1" id="KW-0175">Coiled coil</keyword>
<dbReference type="InterPro" id="IPR001810">
    <property type="entry name" value="F-box_dom"/>
</dbReference>
<name>A0A7S4G643_9EUGL</name>
<dbReference type="PROSITE" id="PS50181">
    <property type="entry name" value="FBOX"/>
    <property type="match status" value="1"/>
</dbReference>
<protein>
    <recommendedName>
        <fullName evidence="3">F-box domain-containing protein</fullName>
    </recommendedName>
</protein>
<accession>A0A7S4G643</accession>
<reference evidence="4" key="1">
    <citation type="submission" date="2021-01" db="EMBL/GenBank/DDBJ databases">
        <authorList>
            <person name="Corre E."/>
            <person name="Pelletier E."/>
            <person name="Niang G."/>
            <person name="Scheremetjew M."/>
            <person name="Finn R."/>
            <person name="Kale V."/>
            <person name="Holt S."/>
            <person name="Cochrane G."/>
            <person name="Meng A."/>
            <person name="Brown T."/>
            <person name="Cohen L."/>
        </authorList>
    </citation>
    <scope>NUCLEOTIDE SEQUENCE</scope>
    <source>
        <strain evidence="4">CCMP1594</strain>
    </source>
</reference>
<keyword evidence="2" id="KW-1133">Transmembrane helix</keyword>
<organism evidence="4">
    <name type="scientific">Eutreptiella gymnastica</name>
    <dbReference type="NCBI Taxonomy" id="73025"/>
    <lineage>
        <taxon>Eukaryota</taxon>
        <taxon>Discoba</taxon>
        <taxon>Euglenozoa</taxon>
        <taxon>Euglenida</taxon>
        <taxon>Spirocuta</taxon>
        <taxon>Euglenophyceae</taxon>
        <taxon>Eutreptiales</taxon>
        <taxon>Eutreptiaceae</taxon>
        <taxon>Eutreptiella</taxon>
    </lineage>
</organism>
<keyword evidence="2" id="KW-0472">Membrane</keyword>
<sequence length="426" mass="48455">MWQRFSRLFSATEDATNDAIDSMGQAPSGTLTLDLVMDPDPRTTLGSLQSLPSDVLIRILLHMTIREVFVIMQVNRECLALTQEPVNCVSVWHSLNKRFPWQGREPEEPVRRSTPLLCTPSEVETDWRQTFKWKLIKVELRHRHRNLLNEVASLRRERIDAINNIERSYIRQKQEVLQRCQLICIGIAVCLGTAAWSGLHFLVSSFICNCLLVVLGLASARQEYHLHCMHERQKHWLEKLMQGFAHILAAVATALALAVVGTVRFLLTIIAVRGRMNCPSRRMVDVVLAALFAMVWADCYFLRRGRRKGPRPYWLVLIGVCMLFGAWEVATLTWFILSRMQALVAACLLGFLSMEPSQGSLQTLPSFSIELLEKARDADSERCRASFVTQETTVQAQADRVQTAIRTYDPEEDEDATTSGTKCCMM</sequence>
<keyword evidence="2" id="KW-0812">Transmembrane</keyword>
<dbReference type="EMBL" id="HBJA01109416">
    <property type="protein sequence ID" value="CAE0826490.1"/>
    <property type="molecule type" value="Transcribed_RNA"/>
</dbReference>
<evidence type="ECO:0000256" key="1">
    <source>
        <dbReference type="SAM" id="Coils"/>
    </source>
</evidence>
<dbReference type="AlphaFoldDB" id="A0A7S4G643"/>
<feature type="transmembrane region" description="Helical" evidence="2">
    <location>
        <begin position="240"/>
        <end position="271"/>
    </location>
</feature>
<feature type="domain" description="F-box" evidence="3">
    <location>
        <begin position="45"/>
        <end position="95"/>
    </location>
</feature>
<gene>
    <name evidence="4" type="ORF">EGYM00163_LOCUS37747</name>
</gene>
<evidence type="ECO:0000256" key="2">
    <source>
        <dbReference type="SAM" id="Phobius"/>
    </source>
</evidence>